<dbReference type="STRING" id="363999.A0A439D111"/>
<evidence type="ECO:0000256" key="8">
    <source>
        <dbReference type="ARBA" id="ARBA00023136"/>
    </source>
</evidence>
<evidence type="ECO:0000259" key="10">
    <source>
        <dbReference type="PROSITE" id="PS50850"/>
    </source>
</evidence>
<keyword evidence="4 9" id="KW-0812">Transmembrane</keyword>
<dbReference type="GO" id="GO:0016846">
    <property type="term" value="F:carbon-sulfur lyase activity"/>
    <property type="evidence" value="ECO:0007669"/>
    <property type="project" value="InterPro"/>
</dbReference>
<dbReference type="InterPro" id="IPR011701">
    <property type="entry name" value="MFS"/>
</dbReference>
<feature type="transmembrane region" description="Helical" evidence="9">
    <location>
        <begin position="443"/>
        <end position="466"/>
    </location>
</feature>
<feature type="transmembrane region" description="Helical" evidence="9">
    <location>
        <begin position="180"/>
        <end position="198"/>
    </location>
</feature>
<dbReference type="InterPro" id="IPR011057">
    <property type="entry name" value="Mss4-like_sf"/>
</dbReference>
<proteinExistence type="inferred from homology"/>
<evidence type="ECO:0000256" key="2">
    <source>
        <dbReference type="ARBA" id="ARBA00005495"/>
    </source>
</evidence>
<dbReference type="PANTHER" id="PTHR23506">
    <property type="entry name" value="GH10249P"/>
    <property type="match status" value="1"/>
</dbReference>
<keyword evidence="3" id="KW-0813">Transport</keyword>
<evidence type="ECO:0000256" key="4">
    <source>
        <dbReference type="ARBA" id="ARBA00022692"/>
    </source>
</evidence>
<dbReference type="InterPro" id="IPR050930">
    <property type="entry name" value="MFS_Vesicular_Transporter"/>
</dbReference>
<dbReference type="SUPFAM" id="SSF103473">
    <property type="entry name" value="MFS general substrate transporter"/>
    <property type="match status" value="1"/>
</dbReference>
<feature type="transmembrane region" description="Helical" evidence="9">
    <location>
        <begin position="492"/>
        <end position="511"/>
    </location>
</feature>
<keyword evidence="6" id="KW-0862">Zinc</keyword>
<feature type="domain" description="Major facilitator superfamily (MFS) profile" evidence="10">
    <location>
        <begin position="106"/>
        <end position="546"/>
    </location>
</feature>
<comment type="caution">
    <text evidence="12">The sequence shown here is derived from an EMBL/GenBank/DDBJ whole genome shotgun (WGS) entry which is preliminary data.</text>
</comment>
<evidence type="ECO:0000256" key="9">
    <source>
        <dbReference type="SAM" id="Phobius"/>
    </source>
</evidence>
<accession>A0A439D111</accession>
<comment type="similarity">
    <text evidence="2">Belongs to the Gfa family.</text>
</comment>
<evidence type="ECO:0000256" key="6">
    <source>
        <dbReference type="ARBA" id="ARBA00022833"/>
    </source>
</evidence>
<evidence type="ECO:0000256" key="3">
    <source>
        <dbReference type="ARBA" id="ARBA00022448"/>
    </source>
</evidence>
<gene>
    <name evidence="12" type="ORF">EKO27_g7024</name>
</gene>
<feature type="transmembrane region" description="Helical" evidence="9">
    <location>
        <begin position="267"/>
        <end position="288"/>
    </location>
</feature>
<dbReference type="GO" id="GO:0016020">
    <property type="term" value="C:membrane"/>
    <property type="evidence" value="ECO:0007669"/>
    <property type="project" value="UniProtKB-SubCell"/>
</dbReference>
<dbReference type="InterPro" id="IPR036259">
    <property type="entry name" value="MFS_trans_sf"/>
</dbReference>
<sequence>MAASDEMKPLTVRCQCGRVSFPTPTAAPLTVYFCHCTECQKQSSSAFGTSAIFPAAGLFPLSPELESKIKKYTRDTDKGNKMDCYFCTECGSRLFHRLVGKDGTPRPTVSIKGGCVEGLDWSHGSHIYVRFAVMKIPDDWESDEKGVEASDVDKERQCASSVVSSVPAGWIADRTNSRQAPFLSGLAALLAATIMLALGKSIAVLVVARILQGVSAAVVWTIGLAMVLDTVGPQNLGKVIGSIFSIISIGELMAPVIGGILYERTGYTGVFGLGAGILGLDFLMRLLVIEKRVAAKFTDSAPDGEGNPTEPRIEGRAKMTTELGTKHQKRTPYYPGNQRKYTRFAKSRISSLCLAFVQASLLAVYDATIPTEAQTLFDFSPLKAGLLFIALDVPYLLLGPVAGWAVDRYGTKRAAVIGFGWMVPVLILLRLPSDEMLPKSKNIILYCALLALNGVGLAVIGSPSVVEASDVVQKYDKANPGFFGENGPYAQLYGFNSLFFCAGLTIGPLVAGTLKDTIGYGNMNLVFAVLTAITATLSFFIIGGKPIIL</sequence>
<keyword evidence="5" id="KW-0479">Metal-binding</keyword>
<dbReference type="Gene3D" id="1.20.1250.20">
    <property type="entry name" value="MFS general substrate transporter like domains"/>
    <property type="match status" value="1"/>
</dbReference>
<dbReference type="PROSITE" id="PS50850">
    <property type="entry name" value="MFS"/>
    <property type="match status" value="1"/>
</dbReference>
<comment type="subcellular location">
    <subcellularLocation>
        <location evidence="1">Membrane</location>
        <topology evidence="1">Multi-pass membrane protein</topology>
    </subcellularLocation>
</comment>
<keyword evidence="8 9" id="KW-0472">Membrane</keyword>
<feature type="transmembrane region" description="Helical" evidence="9">
    <location>
        <begin position="523"/>
        <end position="543"/>
    </location>
</feature>
<dbReference type="Gene3D" id="1.20.1720.10">
    <property type="entry name" value="Multidrug resistance protein D"/>
    <property type="match status" value="1"/>
</dbReference>
<organism evidence="12 13">
    <name type="scientific">Xylaria grammica</name>
    <dbReference type="NCBI Taxonomy" id="363999"/>
    <lineage>
        <taxon>Eukaryota</taxon>
        <taxon>Fungi</taxon>
        <taxon>Dikarya</taxon>
        <taxon>Ascomycota</taxon>
        <taxon>Pezizomycotina</taxon>
        <taxon>Sordariomycetes</taxon>
        <taxon>Xylariomycetidae</taxon>
        <taxon>Xylariales</taxon>
        <taxon>Xylariaceae</taxon>
        <taxon>Xylaria</taxon>
    </lineage>
</organism>
<evidence type="ECO:0000313" key="12">
    <source>
        <dbReference type="EMBL" id="RWA08066.1"/>
    </source>
</evidence>
<dbReference type="EMBL" id="RYZI01000220">
    <property type="protein sequence ID" value="RWA08066.1"/>
    <property type="molecule type" value="Genomic_DNA"/>
</dbReference>
<dbReference type="AlphaFoldDB" id="A0A439D111"/>
<dbReference type="SUPFAM" id="SSF51316">
    <property type="entry name" value="Mss4-like"/>
    <property type="match status" value="1"/>
</dbReference>
<evidence type="ECO:0008006" key="14">
    <source>
        <dbReference type="Google" id="ProtNLM"/>
    </source>
</evidence>
<dbReference type="GO" id="GO:0046872">
    <property type="term" value="F:metal ion binding"/>
    <property type="evidence" value="ECO:0007669"/>
    <property type="project" value="UniProtKB-KW"/>
</dbReference>
<dbReference type="InterPro" id="IPR020846">
    <property type="entry name" value="MFS_dom"/>
</dbReference>
<feature type="transmembrane region" description="Helical" evidence="9">
    <location>
        <begin position="239"/>
        <end position="261"/>
    </location>
</feature>
<evidence type="ECO:0000313" key="13">
    <source>
        <dbReference type="Proteomes" id="UP000286045"/>
    </source>
</evidence>
<dbReference type="PANTHER" id="PTHR23506:SF37">
    <property type="entry name" value="MAJOR FACILITATOR SUPERFAMILY (MFS) PROFILE DOMAIN-CONTAINING PROTEIN"/>
    <property type="match status" value="1"/>
</dbReference>
<dbReference type="CDD" id="cd17325">
    <property type="entry name" value="MFS_MdtG_SLC18_like"/>
    <property type="match status" value="1"/>
</dbReference>
<dbReference type="Pfam" id="PF04828">
    <property type="entry name" value="GFA"/>
    <property type="match status" value="1"/>
</dbReference>
<dbReference type="InterPro" id="IPR006913">
    <property type="entry name" value="CENP-V/GFA"/>
</dbReference>
<dbReference type="PROSITE" id="PS51891">
    <property type="entry name" value="CENP_V_GFA"/>
    <property type="match status" value="1"/>
</dbReference>
<dbReference type="Gene3D" id="3.90.1590.10">
    <property type="entry name" value="glutathione-dependent formaldehyde- activating enzyme (gfa)"/>
    <property type="match status" value="1"/>
</dbReference>
<feature type="transmembrane region" description="Helical" evidence="9">
    <location>
        <begin position="349"/>
        <end position="365"/>
    </location>
</feature>
<dbReference type="Proteomes" id="UP000286045">
    <property type="component" value="Unassembled WGS sequence"/>
</dbReference>
<protein>
    <recommendedName>
        <fullName evidence="14">CENP-V/GFA domain-containing protein</fullName>
    </recommendedName>
</protein>
<feature type="transmembrane region" description="Helical" evidence="9">
    <location>
        <begin position="385"/>
        <end position="406"/>
    </location>
</feature>
<evidence type="ECO:0000256" key="5">
    <source>
        <dbReference type="ARBA" id="ARBA00022723"/>
    </source>
</evidence>
<name>A0A439D111_9PEZI</name>
<evidence type="ECO:0000256" key="7">
    <source>
        <dbReference type="ARBA" id="ARBA00022989"/>
    </source>
</evidence>
<keyword evidence="7 9" id="KW-1133">Transmembrane helix</keyword>
<evidence type="ECO:0000259" key="11">
    <source>
        <dbReference type="PROSITE" id="PS51891"/>
    </source>
</evidence>
<reference evidence="12 13" key="1">
    <citation type="submission" date="2018-12" db="EMBL/GenBank/DDBJ databases">
        <title>Draft genome sequence of Xylaria grammica IHI A82.</title>
        <authorList>
            <person name="Buettner E."/>
            <person name="Kellner H."/>
        </authorList>
    </citation>
    <scope>NUCLEOTIDE SEQUENCE [LARGE SCALE GENOMIC DNA]</scope>
    <source>
        <strain evidence="12 13">IHI A82</strain>
    </source>
</reference>
<feature type="domain" description="CENP-V/GFA" evidence="11">
    <location>
        <begin position="10"/>
        <end position="122"/>
    </location>
</feature>
<dbReference type="Pfam" id="PF07690">
    <property type="entry name" value="MFS_1"/>
    <property type="match status" value="2"/>
</dbReference>
<feature type="transmembrane region" description="Helical" evidence="9">
    <location>
        <begin position="204"/>
        <end position="227"/>
    </location>
</feature>
<evidence type="ECO:0000256" key="1">
    <source>
        <dbReference type="ARBA" id="ARBA00004141"/>
    </source>
</evidence>
<dbReference type="GO" id="GO:0022857">
    <property type="term" value="F:transmembrane transporter activity"/>
    <property type="evidence" value="ECO:0007669"/>
    <property type="project" value="InterPro"/>
</dbReference>
<keyword evidence="13" id="KW-1185">Reference proteome</keyword>